<evidence type="ECO:0000259" key="13">
    <source>
        <dbReference type="Pfam" id="PF23166"/>
    </source>
</evidence>
<dbReference type="InterPro" id="IPR013815">
    <property type="entry name" value="ATP_grasp_subdomain_1"/>
</dbReference>
<dbReference type="Pfam" id="PF23166">
    <property type="entry name" value="Ig_N_CWD1"/>
    <property type="match status" value="1"/>
</dbReference>
<evidence type="ECO:0000256" key="3">
    <source>
        <dbReference type="ARBA" id="ARBA00011738"/>
    </source>
</evidence>
<evidence type="ECO:0000256" key="2">
    <source>
        <dbReference type="ARBA" id="ARBA00007837"/>
    </source>
</evidence>
<keyword evidence="9" id="KW-0460">Magnesium</keyword>
<dbReference type="Pfam" id="PF22973">
    <property type="entry name" value="GWD1_pHisD"/>
    <property type="match status" value="1"/>
</dbReference>
<sequence length="1156" mass="126132">MWKLMEVTPTTTFKVGVTAPPLEAGIALVHESKGGQYLRVAIFRFLCSRNACFVCTSMKWCGCISDVPHCMNGRLLSPQACRQGRAGVSALLGSRSLFRRHYDRVSPSGQILTRHRRAHRPATCVLAAAAAATVERSRLGIAQETLSTQRYDAGVEIRTSRSADAYTVDVTADPVRPMVLHWAVNEWQAPPPDSWPPGTNQVDEKAVQTPFDSSGRVYISFPARSCPSRVVFVLKETEPEKWLNSGAGDFVAQLKPPDLSNLVDKVIEAESTYTHWSLFNRFCMANDILDAADAAGGSGMALIYVWLRLSTMKQLDWHRGSSYQSKDIAHAQKTIAQRMADKARSGSDALAQQFARMTLAGLPRGGGDGDAIRHGILNVMRENGIREGHRPGIEDKFLEEWHQKLHTNTTPADITICEAYIDFLHSGDGGHFWHALWEKGGLTREALASMDHPITATPMHLPHLIGPMQHYLWILKTTHSGADMDTSMEMAKGSLDDGLCWTIHDILRNRNEWWVPGKIVEAREQLQHFWRREGASRDVLLLDIALDNYFRLCLERTDKAALSGDDLCEATALVLRNTVIAYSSEDFRQCQALWDRVRGQERWGKAWALQALAAVQRLELSLGAFADSLYSLTQPLAERFRDTCGVDPAYVANFGEEVARGQPVFIMSQLLKVLEPMLRESAEVAPWQVVSQAEAQGRVKVAALSEVQGRRFEEPTVLMAEAVGGMEDIPENVTAVLTASTTDVLSHVAIRARSQKVLLATCFDDTQLQELKGLDGQYVRLDMDPLGNVSATAMEASQAASNGASSNGAGKLPPLDIPKPKATKQWALQEADFGQGLVGGKSSNLALLRSRIPEGVSVPESVALPFGAFERTLEDSCNSDAALGISACMNDLEKEAKQKDGVPLALAQLRHLIRRTLRPPPALREEAAAAAEAAGLIQQGTWTEDPTAWESAWAAICQVWASKWSDRAWLSRRARGVPDSSLFMAILLQQVVPAEYAFVLHTANPITGAKGEVFGELVQGMGEALVGNHPGRALSFKSAADSSQSVEILALPAKRVGFFAANGALIARSDSNGEDLEAFAGAGLYDSVPLPALREETLDAASSPLLWDAQSLQAMLTEMVEVGKAVEASFGGAPQDIEGVWANGKITIVQSRAQVL</sequence>
<evidence type="ECO:0000256" key="10">
    <source>
        <dbReference type="ARBA" id="ARBA00023277"/>
    </source>
</evidence>
<dbReference type="Gene3D" id="3.30.470.20">
    <property type="entry name" value="ATP-grasp fold, B domain"/>
    <property type="match status" value="1"/>
</dbReference>
<keyword evidence="15" id="KW-1185">Reference proteome</keyword>
<feature type="domain" description="Alpha-glucan water dikinase-like N-terminal Ig-like" evidence="13">
    <location>
        <begin position="154"/>
        <end position="253"/>
    </location>
</feature>
<keyword evidence="4" id="KW-0808">Transferase</keyword>
<reference evidence="14 15" key="1">
    <citation type="submission" date="2023-10" db="EMBL/GenBank/DDBJ databases">
        <authorList>
            <person name="Maclean D."/>
            <person name="Macfadyen A."/>
        </authorList>
    </citation>
    <scope>NUCLEOTIDE SEQUENCE [LARGE SCALE GENOMIC DNA]</scope>
</reference>
<dbReference type="GO" id="GO:0016301">
    <property type="term" value="F:kinase activity"/>
    <property type="evidence" value="ECO:0007669"/>
    <property type="project" value="UniProtKB-KW"/>
</dbReference>
<evidence type="ECO:0000256" key="8">
    <source>
        <dbReference type="ARBA" id="ARBA00022840"/>
    </source>
</evidence>
<dbReference type="GO" id="GO:0046872">
    <property type="term" value="F:metal ion binding"/>
    <property type="evidence" value="ECO:0007669"/>
    <property type="project" value="UniProtKB-KW"/>
</dbReference>
<dbReference type="EMBL" id="CAUYUE010000014">
    <property type="protein sequence ID" value="CAK0786441.1"/>
    <property type="molecule type" value="Genomic_DNA"/>
</dbReference>
<evidence type="ECO:0008006" key="16">
    <source>
        <dbReference type="Google" id="ProtNLM"/>
    </source>
</evidence>
<evidence type="ECO:0000256" key="4">
    <source>
        <dbReference type="ARBA" id="ARBA00022679"/>
    </source>
</evidence>
<evidence type="ECO:0000256" key="5">
    <source>
        <dbReference type="ARBA" id="ARBA00022723"/>
    </source>
</evidence>
<evidence type="ECO:0000313" key="14">
    <source>
        <dbReference type="EMBL" id="CAK0786441.1"/>
    </source>
</evidence>
<dbReference type="Proteomes" id="UP001314263">
    <property type="component" value="Unassembled WGS sequence"/>
</dbReference>
<comment type="subunit">
    <text evidence="3">Homodimer.</text>
</comment>
<comment type="similarity">
    <text evidence="2">Belongs to the PEP-utilizing enzyme family.</text>
</comment>
<evidence type="ECO:0000259" key="12">
    <source>
        <dbReference type="Pfam" id="PF22973"/>
    </source>
</evidence>
<comment type="caution">
    <text evidence="14">The sequence shown here is derived from an EMBL/GenBank/DDBJ whole genome shotgun (WGS) entry which is preliminary data.</text>
</comment>
<dbReference type="SUPFAM" id="SSF56059">
    <property type="entry name" value="Glutathione synthetase ATP-binding domain-like"/>
    <property type="match status" value="1"/>
</dbReference>
<dbReference type="Gene3D" id="3.30.1490.20">
    <property type="entry name" value="ATP-grasp fold, A domain"/>
    <property type="match status" value="2"/>
</dbReference>
<keyword evidence="8" id="KW-0067">ATP-binding</keyword>
<gene>
    <name evidence="14" type="ORF">CVIRNUC_009654</name>
</gene>
<dbReference type="PANTHER" id="PTHR46999">
    <property type="entry name" value="ALPHA-GLUCAN WATER DIKINASE 1, CHLOROPLASTIC-RELATED"/>
    <property type="match status" value="1"/>
</dbReference>
<evidence type="ECO:0000256" key="9">
    <source>
        <dbReference type="ARBA" id="ARBA00022842"/>
    </source>
</evidence>
<comment type="cofactor">
    <cofactor evidence="1">
        <name>Mg(2+)</name>
        <dbReference type="ChEBI" id="CHEBI:18420"/>
    </cofactor>
</comment>
<keyword evidence="10" id="KW-0119">Carbohydrate metabolism</keyword>
<dbReference type="Pfam" id="PF01326">
    <property type="entry name" value="PPDK_N"/>
    <property type="match status" value="1"/>
</dbReference>
<keyword evidence="6" id="KW-0547">Nucleotide-binding</keyword>
<dbReference type="InterPro" id="IPR056301">
    <property type="entry name" value="GWD-like_N_Ig"/>
</dbReference>
<dbReference type="GO" id="GO:0005524">
    <property type="term" value="F:ATP binding"/>
    <property type="evidence" value="ECO:0007669"/>
    <property type="project" value="UniProtKB-KW"/>
</dbReference>
<dbReference type="InterPro" id="IPR002192">
    <property type="entry name" value="PPDK_AMP/ATP-bd"/>
</dbReference>
<protein>
    <recommendedName>
        <fullName evidence="16">Pyruvate phosphate dikinase AMP/ATP-binding domain-containing protein</fullName>
    </recommendedName>
</protein>
<organism evidence="14 15">
    <name type="scientific">Coccomyxa viridis</name>
    <dbReference type="NCBI Taxonomy" id="1274662"/>
    <lineage>
        <taxon>Eukaryota</taxon>
        <taxon>Viridiplantae</taxon>
        <taxon>Chlorophyta</taxon>
        <taxon>core chlorophytes</taxon>
        <taxon>Trebouxiophyceae</taxon>
        <taxon>Trebouxiophyceae incertae sedis</taxon>
        <taxon>Coccomyxaceae</taxon>
        <taxon>Coccomyxa</taxon>
    </lineage>
</organism>
<evidence type="ECO:0000256" key="1">
    <source>
        <dbReference type="ARBA" id="ARBA00001946"/>
    </source>
</evidence>
<keyword evidence="7" id="KW-0418">Kinase</keyword>
<dbReference type="AlphaFoldDB" id="A0AAV1IIG9"/>
<name>A0AAV1IIG9_9CHLO</name>
<evidence type="ECO:0000313" key="15">
    <source>
        <dbReference type="Proteomes" id="UP001314263"/>
    </source>
</evidence>
<accession>A0AAV1IIG9</accession>
<dbReference type="InterPro" id="IPR054481">
    <property type="entry name" value="GWD1_pHisD"/>
</dbReference>
<evidence type="ECO:0000259" key="11">
    <source>
        <dbReference type="Pfam" id="PF01326"/>
    </source>
</evidence>
<feature type="domain" description="Alpha-glucan water dikinase phosphohistidine-like" evidence="12">
    <location>
        <begin position="686"/>
        <end position="796"/>
    </location>
</feature>
<dbReference type="PANTHER" id="PTHR46999:SF2">
    <property type="entry name" value="CARBOHYDRATE-BINDING MODULE FAMILY 45 PROTEIN"/>
    <property type="match status" value="1"/>
</dbReference>
<evidence type="ECO:0000256" key="6">
    <source>
        <dbReference type="ARBA" id="ARBA00022741"/>
    </source>
</evidence>
<feature type="domain" description="Pyruvate phosphate dikinase AMP/ATP-binding" evidence="11">
    <location>
        <begin position="837"/>
        <end position="1153"/>
    </location>
</feature>
<evidence type="ECO:0000256" key="7">
    <source>
        <dbReference type="ARBA" id="ARBA00022777"/>
    </source>
</evidence>
<proteinExistence type="inferred from homology"/>
<keyword evidence="5" id="KW-0479">Metal-binding</keyword>